<dbReference type="PANTHER" id="PTHR48051:SF1">
    <property type="entry name" value="RAS SUPPRESSOR PROTEIN 1"/>
    <property type="match status" value="1"/>
</dbReference>
<organism evidence="4 5">
    <name type="scientific">Trichomonas vaginalis (strain ATCC PRA-98 / G3)</name>
    <dbReference type="NCBI Taxonomy" id="412133"/>
    <lineage>
        <taxon>Eukaryota</taxon>
        <taxon>Metamonada</taxon>
        <taxon>Parabasalia</taxon>
        <taxon>Trichomonadida</taxon>
        <taxon>Trichomonadidae</taxon>
        <taxon>Trichomonas</taxon>
    </lineage>
</organism>
<dbReference type="Gene3D" id="3.60.40.10">
    <property type="entry name" value="PPM-type phosphatase domain"/>
    <property type="match status" value="1"/>
</dbReference>
<reference evidence="4" key="2">
    <citation type="journal article" date="2007" name="Science">
        <title>Draft genome sequence of the sexually transmitted pathogen Trichomonas vaginalis.</title>
        <authorList>
            <person name="Carlton J.M."/>
            <person name="Hirt R.P."/>
            <person name="Silva J.C."/>
            <person name="Delcher A.L."/>
            <person name="Schatz M."/>
            <person name="Zhao Q."/>
            <person name="Wortman J.R."/>
            <person name="Bidwell S.L."/>
            <person name="Alsmark U.C.M."/>
            <person name="Besteiro S."/>
            <person name="Sicheritz-Ponten T."/>
            <person name="Noel C.J."/>
            <person name="Dacks J.B."/>
            <person name="Foster P.G."/>
            <person name="Simillion C."/>
            <person name="Van de Peer Y."/>
            <person name="Miranda-Saavedra D."/>
            <person name="Barton G.J."/>
            <person name="Westrop G.D."/>
            <person name="Mueller S."/>
            <person name="Dessi D."/>
            <person name="Fiori P.L."/>
            <person name="Ren Q."/>
            <person name="Paulsen I."/>
            <person name="Zhang H."/>
            <person name="Bastida-Corcuera F.D."/>
            <person name="Simoes-Barbosa A."/>
            <person name="Brown M.T."/>
            <person name="Hayes R.D."/>
            <person name="Mukherjee M."/>
            <person name="Okumura C.Y."/>
            <person name="Schneider R."/>
            <person name="Smith A.J."/>
            <person name="Vanacova S."/>
            <person name="Villalvazo M."/>
            <person name="Haas B.J."/>
            <person name="Pertea M."/>
            <person name="Feldblyum T.V."/>
            <person name="Utterback T.R."/>
            <person name="Shu C.L."/>
            <person name="Osoegawa K."/>
            <person name="de Jong P.J."/>
            <person name="Hrdy I."/>
            <person name="Horvathova L."/>
            <person name="Zubacova Z."/>
            <person name="Dolezal P."/>
            <person name="Malik S.B."/>
            <person name="Logsdon J.M. Jr."/>
            <person name="Henze K."/>
            <person name="Gupta A."/>
            <person name="Wang C.C."/>
            <person name="Dunne R.L."/>
            <person name="Upcroft J.A."/>
            <person name="Upcroft P."/>
            <person name="White O."/>
            <person name="Salzberg S.L."/>
            <person name="Tang P."/>
            <person name="Chiu C.-H."/>
            <person name="Lee Y.-S."/>
            <person name="Embley T.M."/>
            <person name="Coombs G.H."/>
            <person name="Mottram J.C."/>
            <person name="Tachezy J."/>
            <person name="Fraser-Liggett C.M."/>
            <person name="Johnson P.J."/>
        </authorList>
    </citation>
    <scope>NUCLEOTIDE SEQUENCE [LARGE SCALE GENOMIC DNA]</scope>
    <source>
        <strain evidence="4">G3</strain>
    </source>
</reference>
<dbReference type="OrthoDB" id="676979at2759"/>
<dbReference type="InterPro" id="IPR003591">
    <property type="entry name" value="Leu-rich_rpt_typical-subtyp"/>
</dbReference>
<reference evidence="4" key="1">
    <citation type="submission" date="2006-10" db="EMBL/GenBank/DDBJ databases">
        <authorList>
            <person name="Amadeo P."/>
            <person name="Zhao Q."/>
            <person name="Wortman J."/>
            <person name="Fraser-Liggett C."/>
            <person name="Carlton J."/>
        </authorList>
    </citation>
    <scope>NUCLEOTIDE SEQUENCE</scope>
    <source>
        <strain evidence="4">G3</strain>
    </source>
</reference>
<dbReference type="SMART" id="SM00364">
    <property type="entry name" value="LRR_BAC"/>
    <property type="match status" value="12"/>
</dbReference>
<dbReference type="SMART" id="SM00369">
    <property type="entry name" value="LRR_TYP"/>
    <property type="match status" value="7"/>
</dbReference>
<dbReference type="RefSeq" id="XP_001583190.1">
    <property type="nucleotide sequence ID" value="XM_001583140.1"/>
</dbReference>
<dbReference type="PRINTS" id="PR00019">
    <property type="entry name" value="LEURICHRPT"/>
</dbReference>
<dbReference type="VEuPathDB" id="TrichDB:TVAG_093780"/>
<gene>
    <name evidence="4" type="ORF">TVAG_093780</name>
</gene>
<evidence type="ECO:0000259" key="3">
    <source>
        <dbReference type="PROSITE" id="PS51746"/>
    </source>
</evidence>
<dbReference type="Proteomes" id="UP000001542">
    <property type="component" value="Unassembled WGS sequence"/>
</dbReference>
<dbReference type="InParanoid" id="A2DBK1"/>
<keyword evidence="1" id="KW-0433">Leucine-rich repeat</keyword>
<dbReference type="PROSITE" id="PS51450">
    <property type="entry name" value="LRR"/>
    <property type="match status" value="6"/>
</dbReference>
<proteinExistence type="predicted"/>
<dbReference type="EMBL" id="DS113185">
    <property type="protein sequence ID" value="EAY22204.1"/>
    <property type="molecule type" value="Genomic_DNA"/>
</dbReference>
<evidence type="ECO:0000256" key="2">
    <source>
        <dbReference type="ARBA" id="ARBA00022737"/>
    </source>
</evidence>
<dbReference type="PANTHER" id="PTHR48051">
    <property type="match status" value="1"/>
</dbReference>
<dbReference type="Pfam" id="PF13855">
    <property type="entry name" value="LRR_8"/>
    <property type="match status" value="2"/>
</dbReference>
<dbReference type="STRING" id="5722.A2DBK1"/>
<evidence type="ECO:0000256" key="1">
    <source>
        <dbReference type="ARBA" id="ARBA00022614"/>
    </source>
</evidence>
<dbReference type="SMR" id="A2DBK1"/>
<protein>
    <submittedName>
        <fullName evidence="4">Leucine Rich Repeat family protein</fullName>
    </submittedName>
</protein>
<dbReference type="SUPFAM" id="SSF52058">
    <property type="entry name" value="L domain-like"/>
    <property type="match status" value="2"/>
</dbReference>
<sequence>MGNEESKISFPTQEVIVLVGKNITTIPPHIPPTPMLAYLNLSNNNIQNLPPDLKSLKNLILARNGYDSIPQAVQTSLFTYSSLEALDLSNNNLTSLGNILSNLPSLRRINLFGNKFETIPQLANTSLQVIDLANNNLKHFPSLPETIVALNVEKNQISEIELDNSSFKINNLAKLCAASNRIIKFTCLGVLKIVTLDISRNKISKLPDFNRCFDKLQQINISSNLVPSIPQFPPQITEFFASNNKIASIPESFSQYTFLTTADLYHNMIKSIKVQLPGSLQSLILADNQIKDSVPSTINGLNRMFMMNNQLKEIPVIQGNSLCEYYLSRNLIEKIEISNFSKNVTRVDLSHCNLSVLPPDLFTIPTLTHLFLGYNKIKELPQTLKNSTSIILLQLSGNKNINVDVDYPETLEQLFISNCNLKSLPTSLEKLVDFIELDASCNELREFSLKLPEIKKLILSCNKIKKFPENIESVELLDLSVNRIADIPEKLSLIRLKELDISYNSIKTIPAELALNRLNILKVQKNPISQQIGYTNFPKLSYIDLSSIPAEVAEPSPEVIMYSSAPGFCNSLTHNFVISDKSCAYSLWKGLREIMEDGIIFRCDKTQRLFSIIDGRGGAMSCQYISSKIPKLSRDRSDILDEESLKQIHEKICQSCKKKQILTVPDFSIVYINNNEIFMLLTGHVDIVIINDEKCELLQSFTTKDKPRDLLSLNRTHGPVPTSYTEGDSLVYNTVIPPSIVKRPINEKDKWLLILSVSVLDVMRFNEVCSIAKNLKNADEIAVSIRNATYSGMSTDNISVICIKLQESQKQ</sequence>
<dbReference type="InterPro" id="IPR032675">
    <property type="entry name" value="LRR_dom_sf"/>
</dbReference>
<name>A2DBK1_TRIV3</name>
<dbReference type="InterPro" id="IPR001611">
    <property type="entry name" value="Leu-rich_rpt"/>
</dbReference>
<dbReference type="GO" id="GO:0035556">
    <property type="term" value="P:intracellular signal transduction"/>
    <property type="evidence" value="ECO:0000318"/>
    <property type="project" value="GO_Central"/>
</dbReference>
<dbReference type="Gene3D" id="3.80.10.10">
    <property type="entry name" value="Ribonuclease Inhibitor"/>
    <property type="match status" value="4"/>
</dbReference>
<accession>A2DBK1</accession>
<dbReference type="VEuPathDB" id="TrichDB:TVAGG3_0381960"/>
<dbReference type="InterPro" id="IPR001932">
    <property type="entry name" value="PPM-type_phosphatase-like_dom"/>
</dbReference>
<feature type="domain" description="PPM-type phosphatase" evidence="3">
    <location>
        <begin position="581"/>
        <end position="805"/>
    </location>
</feature>
<dbReference type="InterPro" id="IPR050216">
    <property type="entry name" value="LRR_domain-containing"/>
</dbReference>
<dbReference type="InterPro" id="IPR036457">
    <property type="entry name" value="PPM-type-like_dom_sf"/>
</dbReference>
<dbReference type="SUPFAM" id="SSF81606">
    <property type="entry name" value="PP2C-like"/>
    <property type="match status" value="1"/>
</dbReference>
<keyword evidence="2" id="KW-0677">Repeat</keyword>
<evidence type="ECO:0000313" key="5">
    <source>
        <dbReference type="Proteomes" id="UP000001542"/>
    </source>
</evidence>
<dbReference type="PROSITE" id="PS51746">
    <property type="entry name" value="PPM_2"/>
    <property type="match status" value="1"/>
</dbReference>
<keyword evidence="5" id="KW-1185">Reference proteome</keyword>
<dbReference type="eggNOG" id="KOG0472">
    <property type="taxonomic scope" value="Eukaryota"/>
</dbReference>
<dbReference type="SMART" id="SM00332">
    <property type="entry name" value="PP2Cc"/>
    <property type="match status" value="1"/>
</dbReference>
<dbReference type="AlphaFoldDB" id="A2DBK1"/>
<evidence type="ECO:0000313" key="4">
    <source>
        <dbReference type="EMBL" id="EAY22204.1"/>
    </source>
</evidence>
<dbReference type="KEGG" id="tva:5467758"/>